<dbReference type="SUPFAM" id="SSF53756">
    <property type="entry name" value="UDP-Glycosyltransferase/glycogen phosphorylase"/>
    <property type="match status" value="1"/>
</dbReference>
<dbReference type="InterPro" id="IPR028098">
    <property type="entry name" value="Glyco_trans_4-like_N"/>
</dbReference>
<dbReference type="Pfam" id="PF13477">
    <property type="entry name" value="Glyco_trans_4_2"/>
    <property type="match status" value="1"/>
</dbReference>
<dbReference type="CDD" id="cd03808">
    <property type="entry name" value="GT4_CapM-like"/>
    <property type="match status" value="1"/>
</dbReference>
<dbReference type="GeneID" id="56460996"/>
<dbReference type="PANTHER" id="PTHR12526">
    <property type="entry name" value="GLYCOSYLTRANSFERASE"/>
    <property type="match status" value="1"/>
</dbReference>
<dbReference type="AlphaFoldDB" id="A0AAD0X989"/>
<dbReference type="PANTHER" id="PTHR12526:SF638">
    <property type="entry name" value="SPORE COAT PROTEIN SA"/>
    <property type="match status" value="1"/>
</dbReference>
<feature type="domain" description="Glycosyl transferase family 1" evidence="1">
    <location>
        <begin position="189"/>
        <end position="346"/>
    </location>
</feature>
<evidence type="ECO:0000259" key="1">
    <source>
        <dbReference type="Pfam" id="PF00534"/>
    </source>
</evidence>
<organism evidence="3 4">
    <name type="scientific">Aliarcobacter cryaerophilus ATCC 43158</name>
    <dbReference type="NCBI Taxonomy" id="1032070"/>
    <lineage>
        <taxon>Bacteria</taxon>
        <taxon>Pseudomonadati</taxon>
        <taxon>Campylobacterota</taxon>
        <taxon>Epsilonproteobacteria</taxon>
        <taxon>Campylobacterales</taxon>
        <taxon>Arcobacteraceae</taxon>
        <taxon>Aliarcobacter</taxon>
    </lineage>
</organism>
<reference evidence="3 4" key="1">
    <citation type="submission" date="2018-10" db="EMBL/GenBank/DDBJ databases">
        <title>Complete genome sequences of Arcobacter cryaerophilus strains ATCC 43158 and ATCC 49615.</title>
        <authorList>
            <person name="Miller W.G."/>
            <person name="Yee E."/>
            <person name="Bono J.L."/>
        </authorList>
    </citation>
    <scope>NUCLEOTIDE SEQUENCE [LARGE SCALE GENOMIC DNA]</scope>
    <source>
        <strain evidence="3 4">ATCC 43158</strain>
    </source>
</reference>
<dbReference type="Pfam" id="PF00534">
    <property type="entry name" value="Glycos_transf_1"/>
    <property type="match status" value="1"/>
</dbReference>
<dbReference type="InterPro" id="IPR001296">
    <property type="entry name" value="Glyco_trans_1"/>
</dbReference>
<feature type="domain" description="Glycosyltransferase subfamily 4-like N-terminal" evidence="2">
    <location>
        <begin position="3"/>
        <end position="147"/>
    </location>
</feature>
<gene>
    <name evidence="3" type="ORF">ACRYA_0777</name>
</gene>
<dbReference type="EMBL" id="CP032823">
    <property type="protein sequence ID" value="AYJ79915.1"/>
    <property type="molecule type" value="Genomic_DNA"/>
</dbReference>
<dbReference type="KEGG" id="acre:ACRYA_0777"/>
<dbReference type="Proteomes" id="UP000273809">
    <property type="component" value="Chromosome"/>
</dbReference>
<accession>A0AAD0X989</accession>
<proteinExistence type="predicted"/>
<dbReference type="RefSeq" id="WP_105917684.1">
    <property type="nucleotide sequence ID" value="NZ_CP021072.1"/>
</dbReference>
<dbReference type="GO" id="GO:0016757">
    <property type="term" value="F:glycosyltransferase activity"/>
    <property type="evidence" value="ECO:0007669"/>
    <property type="project" value="InterPro"/>
</dbReference>
<evidence type="ECO:0000313" key="3">
    <source>
        <dbReference type="EMBL" id="AYJ79915.1"/>
    </source>
</evidence>
<evidence type="ECO:0000313" key="4">
    <source>
        <dbReference type="Proteomes" id="UP000273809"/>
    </source>
</evidence>
<protein>
    <submittedName>
        <fullName evidence="3">Glycosyltransferase, family 1</fullName>
    </submittedName>
</protein>
<evidence type="ECO:0000259" key="2">
    <source>
        <dbReference type="Pfam" id="PF13477"/>
    </source>
</evidence>
<sequence>MKKIILVSNSSWSMIKFRLGLMKELISKGYKITIIAPYDKHVEEIKLLGCSYQNIDMDNKGINPLKDLKLLFKLKNMYKKLNPDLIIHYTIKPNIYGTIAAKLAMVKSIAVVTGLGYIFINDTIVSKIGKVLYKFSFQFSRRVLFINHDDKKEFIENNLVNSKKVMVLPGEGVNTDFFDDQNFKDKRVSIKFLLIARMLFDKGIKEYVEAANMLKEKYPDAEFGLVGYLDVDNPRAISKEQMIAWQKDCNIVFYGSTDDVKSFISRSDCIVLPSYREGISMSLMESASMSKALIATNVPGCKELIENGVNGFLCNVKDSIDLAVKMELMLNLSNDERKRMGQAGRKKMIKEFDEKIVINKYFKIIEEEII</sequence>
<name>A0AAD0X989_9BACT</name>
<dbReference type="Gene3D" id="3.40.50.2000">
    <property type="entry name" value="Glycogen Phosphorylase B"/>
    <property type="match status" value="2"/>
</dbReference>